<dbReference type="eggNOG" id="COG2519">
    <property type="taxonomic scope" value="Bacteria"/>
</dbReference>
<dbReference type="InterPro" id="IPR029063">
    <property type="entry name" value="SAM-dependent_MTases_sf"/>
</dbReference>
<reference evidence="1 2" key="1">
    <citation type="journal article" date="2017" name="Front. Microbiol.">
        <title>Genomic Characterization of Dairy Associated Leuconostoc Species and Diversity of Leuconostocs in Undefined Mixed Mesophilic Starter Cultures.</title>
        <authorList>
            <person name="Frantzen C.A."/>
            <person name="Kot W."/>
            <person name="Pedersen T.B."/>
            <person name="Ardo Y.M."/>
            <person name="Broadbent J.R."/>
            <person name="Neve H."/>
            <person name="Hansen L.H."/>
            <person name="Dal Bello F."/>
            <person name="Ostlie H.M."/>
            <person name="Kleppen H.P."/>
            <person name="Vogensen F.K."/>
            <person name="Holo H."/>
        </authorList>
    </citation>
    <scope>NUCLEOTIDE SEQUENCE [LARGE SCALE GENOMIC DNA]</scope>
    <source>
        <strain evidence="1 2">LMGCF08</strain>
    </source>
</reference>
<evidence type="ECO:0000313" key="1">
    <source>
        <dbReference type="EMBL" id="ORI98026.1"/>
    </source>
</evidence>
<dbReference type="GO" id="GO:0032259">
    <property type="term" value="P:methylation"/>
    <property type="evidence" value="ECO:0007669"/>
    <property type="project" value="UniProtKB-KW"/>
</dbReference>
<comment type="caution">
    <text evidence="1">The sequence shown here is derived from an EMBL/GenBank/DDBJ whole genome shotgun (WGS) entry which is preliminary data.</text>
</comment>
<dbReference type="STRING" id="33968.BMS77_05665"/>
<dbReference type="RefSeq" id="WP_004913756.1">
    <property type="nucleotide sequence ID" value="NZ_MPLS01000010.1"/>
</dbReference>
<proteinExistence type="predicted"/>
<dbReference type="EMBL" id="MPLS01000010">
    <property type="protein sequence ID" value="ORI98026.1"/>
    <property type="molecule type" value="Genomic_DNA"/>
</dbReference>
<dbReference type="AlphaFoldDB" id="A0A1X0VEM4"/>
<keyword evidence="1" id="KW-0489">Methyltransferase</keyword>
<gene>
    <name evidence="1" type="ORF">BMR96_04240</name>
</gene>
<dbReference type="SUPFAM" id="SSF53335">
    <property type="entry name" value="S-adenosyl-L-methionine-dependent methyltransferases"/>
    <property type="match status" value="1"/>
</dbReference>
<dbReference type="GO" id="GO:0008168">
    <property type="term" value="F:methyltransferase activity"/>
    <property type="evidence" value="ECO:0007669"/>
    <property type="project" value="UniProtKB-KW"/>
</dbReference>
<dbReference type="Proteomes" id="UP000192288">
    <property type="component" value="Unassembled WGS sequence"/>
</dbReference>
<protein>
    <submittedName>
        <fullName evidence="1">SAM-dependent methyltransferase</fullName>
    </submittedName>
</protein>
<dbReference type="GeneID" id="97230052"/>
<dbReference type="Gene3D" id="3.40.50.150">
    <property type="entry name" value="Vaccinia Virus protein VP39"/>
    <property type="match status" value="1"/>
</dbReference>
<organism evidence="1 2">
    <name type="scientific">Leuconostoc pseudomesenteroides</name>
    <dbReference type="NCBI Taxonomy" id="33968"/>
    <lineage>
        <taxon>Bacteria</taxon>
        <taxon>Bacillati</taxon>
        <taxon>Bacillota</taxon>
        <taxon>Bacilli</taxon>
        <taxon>Lactobacillales</taxon>
        <taxon>Lactobacillaceae</taxon>
        <taxon>Leuconostoc</taxon>
    </lineage>
</organism>
<name>A0A1X0VEM4_LEUPS</name>
<keyword evidence="1" id="KW-0808">Transferase</keyword>
<sequence length="173" mass="19115">MIPSSNTFTHQIIEQNIKIGDLVLDGTTANGVNTRFLATRVGNEGHVLSYATTKDNANAAAASLFMSGLSERVTLLGHNLTQQLSTDMGERKQISIAIFDYSSDTENTNDKPPHFINQIDLVLPKLTHGGLLITKFNATPKDWLDYLSELIPEDFNQANYTTSATQTFIIERI</sequence>
<evidence type="ECO:0000313" key="2">
    <source>
        <dbReference type="Proteomes" id="UP000192288"/>
    </source>
</evidence>
<accession>A0A1X0VEM4</accession>